<dbReference type="GeneID" id="42981480"/>
<proteinExistence type="inferred from homology"/>
<gene>
    <name evidence="5" type="primary">menE</name>
    <name evidence="8" type="ORF">AYR53_04390</name>
</gene>
<evidence type="ECO:0000259" key="6">
    <source>
        <dbReference type="Pfam" id="PF00501"/>
    </source>
</evidence>
<keyword evidence="4 5" id="KW-0067">ATP-binding</keyword>
<evidence type="ECO:0000256" key="1">
    <source>
        <dbReference type="ARBA" id="ARBA00022428"/>
    </source>
</evidence>
<dbReference type="SUPFAM" id="SSF56801">
    <property type="entry name" value="Acetyl-CoA synthetase-like"/>
    <property type="match status" value="1"/>
</dbReference>
<dbReference type="GO" id="GO:0008756">
    <property type="term" value="F:o-succinylbenzoate-CoA ligase activity"/>
    <property type="evidence" value="ECO:0007669"/>
    <property type="project" value="UniProtKB-UniRule"/>
</dbReference>
<evidence type="ECO:0000259" key="7">
    <source>
        <dbReference type="Pfam" id="PF13193"/>
    </source>
</evidence>
<dbReference type="STRING" id="375175.AYR53_04390"/>
<dbReference type="UniPathway" id="UPA00079"/>
<dbReference type="InterPro" id="IPR025110">
    <property type="entry name" value="AMP-bd_C"/>
</dbReference>
<dbReference type="InterPro" id="IPR050237">
    <property type="entry name" value="ATP-dep_AMP-bd_enzyme"/>
</dbReference>
<dbReference type="NCBIfam" id="TIGR01923">
    <property type="entry name" value="menE"/>
    <property type="match status" value="1"/>
</dbReference>
<comment type="pathway">
    <text evidence="5">Quinol/quinone metabolism; 1,4-dihydroxy-2-naphthoate biosynthesis; 1,4-dihydroxy-2-naphthoate from chorismate: step 5/7.</text>
</comment>
<accession>A0A192H1F4</accession>
<name>A0A192H1F4_9LACO</name>
<dbReference type="InterPro" id="IPR042099">
    <property type="entry name" value="ANL_N_sf"/>
</dbReference>
<dbReference type="HAMAP" id="MF_00731">
    <property type="entry name" value="MenE"/>
    <property type="match status" value="1"/>
</dbReference>
<dbReference type="OrthoDB" id="9762242at2"/>
<dbReference type="PANTHER" id="PTHR43767">
    <property type="entry name" value="LONG-CHAIN-FATTY-ACID--COA LIGASE"/>
    <property type="match status" value="1"/>
</dbReference>
<dbReference type="UniPathway" id="UPA01057">
    <property type="reaction ID" value="UER00166"/>
</dbReference>
<dbReference type="InterPro" id="IPR020845">
    <property type="entry name" value="AMP-binding_CS"/>
</dbReference>
<comment type="similarity">
    <text evidence="5">Belongs to the ATP-dependent AMP-binding enzyme family. MenE subfamily.</text>
</comment>
<dbReference type="InterPro" id="IPR000873">
    <property type="entry name" value="AMP-dep_synth/lig_dom"/>
</dbReference>
<dbReference type="NCBIfam" id="NF002966">
    <property type="entry name" value="PRK03640.1"/>
    <property type="match status" value="1"/>
</dbReference>
<comment type="catalytic activity">
    <reaction evidence="5">
        <text>2-succinylbenzoate + ATP + CoA = 2-succinylbenzoyl-CoA + AMP + diphosphate</text>
        <dbReference type="Rhea" id="RHEA:17009"/>
        <dbReference type="ChEBI" id="CHEBI:18325"/>
        <dbReference type="ChEBI" id="CHEBI:30616"/>
        <dbReference type="ChEBI" id="CHEBI:33019"/>
        <dbReference type="ChEBI" id="CHEBI:57287"/>
        <dbReference type="ChEBI" id="CHEBI:57364"/>
        <dbReference type="ChEBI" id="CHEBI:456215"/>
        <dbReference type="EC" id="6.2.1.26"/>
    </reaction>
</comment>
<reference evidence="8 9" key="1">
    <citation type="submission" date="2016-03" db="EMBL/GenBank/DDBJ databases">
        <title>Pediococcus and Lactobacillus from brewery environment - whole genome sequencing and assembly.</title>
        <authorList>
            <person name="Behr J."/>
            <person name="Geissler A.J."/>
            <person name="Vogel R.F."/>
        </authorList>
    </citation>
    <scope>NUCLEOTIDE SEQUENCE [LARGE SCALE GENOMIC DNA]</scope>
    <source>
        <strain evidence="8 9">TMW 1.1989</strain>
    </source>
</reference>
<evidence type="ECO:0000256" key="5">
    <source>
        <dbReference type="HAMAP-Rule" id="MF_00731"/>
    </source>
</evidence>
<evidence type="ECO:0000256" key="3">
    <source>
        <dbReference type="ARBA" id="ARBA00022741"/>
    </source>
</evidence>
<organism evidence="8 9">
    <name type="scientific">Loigolactobacillus backii</name>
    <dbReference type="NCBI Taxonomy" id="375175"/>
    <lineage>
        <taxon>Bacteria</taxon>
        <taxon>Bacillati</taxon>
        <taxon>Bacillota</taxon>
        <taxon>Bacilli</taxon>
        <taxon>Lactobacillales</taxon>
        <taxon>Lactobacillaceae</taxon>
        <taxon>Loigolactobacillus</taxon>
    </lineage>
</organism>
<dbReference type="Gene3D" id="3.30.300.30">
    <property type="match status" value="1"/>
</dbReference>
<dbReference type="EC" id="6.2.1.26" evidence="5"/>
<evidence type="ECO:0000313" key="9">
    <source>
        <dbReference type="Proteomes" id="UP000078582"/>
    </source>
</evidence>
<keyword evidence="3 5" id="KW-0547">Nucleotide-binding</keyword>
<comment type="function">
    <text evidence="5">Converts 2-succinylbenzoate (OSB) to 2-succinylbenzoyl-CoA (OSB-CoA).</text>
</comment>
<dbReference type="PANTHER" id="PTHR43767:SF1">
    <property type="entry name" value="NONRIBOSOMAL PEPTIDE SYNTHASE PES1 (EUROFUNG)-RELATED"/>
    <property type="match status" value="1"/>
</dbReference>
<dbReference type="EMBL" id="CP014873">
    <property type="protein sequence ID" value="ANK62072.1"/>
    <property type="molecule type" value="Genomic_DNA"/>
</dbReference>
<keyword evidence="2 5" id="KW-0436">Ligase</keyword>
<protein>
    <recommendedName>
        <fullName evidence="5">2-succinylbenzoate--CoA ligase</fullName>
        <ecNumber evidence="5">6.2.1.26</ecNumber>
    </recommendedName>
    <alternativeName>
        <fullName evidence="5">o-succinylbenzoyl-CoA synthetase</fullName>
        <shortName evidence="5">OSB-CoA synthetase</shortName>
    </alternativeName>
</protein>
<dbReference type="AlphaFoldDB" id="A0A192H1F4"/>
<dbReference type="PROSITE" id="PS00455">
    <property type="entry name" value="AMP_BINDING"/>
    <property type="match status" value="1"/>
</dbReference>
<dbReference type="GO" id="GO:0005524">
    <property type="term" value="F:ATP binding"/>
    <property type="evidence" value="ECO:0007669"/>
    <property type="project" value="UniProtKB-KW"/>
</dbReference>
<evidence type="ECO:0000256" key="4">
    <source>
        <dbReference type="ARBA" id="ARBA00022840"/>
    </source>
</evidence>
<feature type="domain" description="AMP-binding enzyme C-terminal" evidence="7">
    <location>
        <begin position="392"/>
        <end position="464"/>
    </location>
</feature>
<dbReference type="InterPro" id="IPR010192">
    <property type="entry name" value="MenE"/>
</dbReference>
<dbReference type="Pfam" id="PF00501">
    <property type="entry name" value="AMP-binding"/>
    <property type="match status" value="1"/>
</dbReference>
<feature type="domain" description="AMP-dependent synthetase/ligase" evidence="6">
    <location>
        <begin position="12"/>
        <end position="342"/>
    </location>
</feature>
<sequence>MENWLTKRVLLSPKQTAVVFEGQERTFQELEQDVQKWAKHLAGLEHLPKRVAVLTENNLTGYEIILALQQLGCTLVLLNSRLASDELQFQLDDAEIQLCLVSDELGAQYQLKVEQQLTFTDLRQIKAARAQIISDFAEDQVTTIMYTSGTTGRPKGVQQTFKNHFYSAVGSALNLGLGTDDNWLCAVPIFHISGFSIMMRGLIYGMTVTLFDQFNAGKVAQALVQQPVTTMSVVPYMLKQLLALQPMVPYNSHFRCLLLGGGPIDRETLEVCQQRQIPVIQSYGMTETASQVVALSFKDAPRKIGSAGKPLFPVSVRIQGASQPGQVGEIYLQSPTLTPGYLKRPAKNKQLLAASWFKTGDLGYLDAEGFLFVKGREGDMISSGGENIFPNEVEAAYVNFPELSQIVVVGVADEKWGARPVAFVAGTRLTATALREYGRAHLAHYKVPVAFYQVEDFPRTASGKIQRRRLLNARYQQNKL</sequence>
<dbReference type="GO" id="GO:0009234">
    <property type="term" value="P:menaquinone biosynthetic process"/>
    <property type="evidence" value="ECO:0007669"/>
    <property type="project" value="UniProtKB-UniRule"/>
</dbReference>
<evidence type="ECO:0000313" key="8">
    <source>
        <dbReference type="EMBL" id="ANK62072.1"/>
    </source>
</evidence>
<dbReference type="Pfam" id="PF13193">
    <property type="entry name" value="AMP-binding_C"/>
    <property type="match status" value="1"/>
</dbReference>
<dbReference type="InterPro" id="IPR045851">
    <property type="entry name" value="AMP-bd_C_sf"/>
</dbReference>
<dbReference type="Gene3D" id="3.40.50.12780">
    <property type="entry name" value="N-terminal domain of ligase-like"/>
    <property type="match status" value="1"/>
</dbReference>
<keyword evidence="9" id="KW-1185">Reference proteome</keyword>
<keyword evidence="1 5" id="KW-0474">Menaquinone biosynthesis</keyword>
<dbReference type="RefSeq" id="WP_068279082.1">
    <property type="nucleotide sequence ID" value="NZ_CP014873.1"/>
</dbReference>
<dbReference type="Proteomes" id="UP000078582">
    <property type="component" value="Chromosome"/>
</dbReference>
<evidence type="ECO:0000256" key="2">
    <source>
        <dbReference type="ARBA" id="ARBA00022598"/>
    </source>
</evidence>
<comment type="pathway">
    <text evidence="5">Quinol/quinone metabolism; menaquinone biosynthesis.</text>
</comment>